<comment type="similarity">
    <text evidence="1">Belongs to the pseudouridine synthase RsuA family.</text>
</comment>
<dbReference type="Gene3D" id="3.10.290.10">
    <property type="entry name" value="RNA-binding S4 domain"/>
    <property type="match status" value="1"/>
</dbReference>
<evidence type="ECO:0000256" key="4">
    <source>
        <dbReference type="SAM" id="MobiDB-lite"/>
    </source>
</evidence>
<keyword evidence="3 6" id="KW-0413">Isomerase</keyword>
<dbReference type="InterPro" id="IPR042092">
    <property type="entry name" value="PsdUridine_s_RsuA/RluB/E/F_cat"/>
</dbReference>
<dbReference type="InterPro" id="IPR006145">
    <property type="entry name" value="PsdUridine_synth_RsuA/RluA"/>
</dbReference>
<dbReference type="CDD" id="cd00165">
    <property type="entry name" value="S4"/>
    <property type="match status" value="1"/>
</dbReference>
<dbReference type="EMBL" id="UOEQ01000362">
    <property type="protein sequence ID" value="VAW21590.1"/>
    <property type="molecule type" value="Genomic_DNA"/>
</dbReference>
<keyword evidence="2" id="KW-0694">RNA-binding</keyword>
<dbReference type="SUPFAM" id="SSF55174">
    <property type="entry name" value="Alpha-L RNA-binding motif"/>
    <property type="match status" value="1"/>
</dbReference>
<feature type="compositionally biased region" description="Basic and acidic residues" evidence="4">
    <location>
        <begin position="343"/>
        <end position="354"/>
    </location>
</feature>
<evidence type="ECO:0000259" key="5">
    <source>
        <dbReference type="SMART" id="SM00363"/>
    </source>
</evidence>
<evidence type="ECO:0000256" key="1">
    <source>
        <dbReference type="ARBA" id="ARBA00008348"/>
    </source>
</evidence>
<dbReference type="InterPro" id="IPR000748">
    <property type="entry name" value="PsdUridine_synth_RsuA/RluB/E/F"/>
</dbReference>
<protein>
    <submittedName>
        <fullName evidence="6">Ribosomal large subunit pseudouridine synthase B</fullName>
        <ecNumber evidence="6">5.4.99.22</ecNumber>
    </submittedName>
</protein>
<dbReference type="PANTHER" id="PTHR47683">
    <property type="entry name" value="PSEUDOURIDINE SYNTHASE FAMILY PROTEIN-RELATED"/>
    <property type="match status" value="1"/>
</dbReference>
<dbReference type="SMART" id="SM00363">
    <property type="entry name" value="S4"/>
    <property type="match status" value="1"/>
</dbReference>
<dbReference type="InterPro" id="IPR050343">
    <property type="entry name" value="RsuA_PseudoU_synthase"/>
</dbReference>
<dbReference type="AlphaFoldDB" id="A0A3B0TXV8"/>
<dbReference type="GO" id="GO:0160139">
    <property type="term" value="F:23S rRNA pseudouridine(2605) synthase activity"/>
    <property type="evidence" value="ECO:0007669"/>
    <property type="project" value="UniProtKB-EC"/>
</dbReference>
<dbReference type="Gene3D" id="3.30.70.580">
    <property type="entry name" value="Pseudouridine synthase I, catalytic domain, N-terminal subdomain"/>
    <property type="match status" value="1"/>
</dbReference>
<dbReference type="InterPro" id="IPR018496">
    <property type="entry name" value="PsdUridine_synth_RsuA/RluB_CS"/>
</dbReference>
<feature type="compositionally biased region" description="Gly residues" evidence="4">
    <location>
        <begin position="394"/>
        <end position="404"/>
    </location>
</feature>
<evidence type="ECO:0000256" key="2">
    <source>
        <dbReference type="ARBA" id="ARBA00022884"/>
    </source>
</evidence>
<organism evidence="6">
    <name type="scientific">hydrothermal vent metagenome</name>
    <dbReference type="NCBI Taxonomy" id="652676"/>
    <lineage>
        <taxon>unclassified sequences</taxon>
        <taxon>metagenomes</taxon>
        <taxon>ecological metagenomes</taxon>
    </lineage>
</organism>
<feature type="region of interest" description="Disordered" evidence="4">
    <location>
        <begin position="332"/>
        <end position="419"/>
    </location>
</feature>
<dbReference type="InterPro" id="IPR020103">
    <property type="entry name" value="PsdUridine_synth_cat_dom_sf"/>
</dbReference>
<dbReference type="GO" id="GO:0006364">
    <property type="term" value="P:rRNA processing"/>
    <property type="evidence" value="ECO:0007669"/>
    <property type="project" value="UniProtKB-ARBA"/>
</dbReference>
<dbReference type="GO" id="GO:0003723">
    <property type="term" value="F:RNA binding"/>
    <property type="evidence" value="ECO:0007669"/>
    <property type="project" value="UniProtKB-KW"/>
</dbReference>
<feature type="compositionally biased region" description="Gly residues" evidence="4">
    <location>
        <begin position="355"/>
        <end position="381"/>
    </location>
</feature>
<dbReference type="InterPro" id="IPR020094">
    <property type="entry name" value="TruA/RsuA/RluB/E/F_N"/>
</dbReference>
<reference evidence="6" key="1">
    <citation type="submission" date="2018-06" db="EMBL/GenBank/DDBJ databases">
        <authorList>
            <person name="Zhirakovskaya E."/>
        </authorList>
    </citation>
    <scope>NUCLEOTIDE SEQUENCE</scope>
</reference>
<dbReference type="NCBIfam" id="TIGR00093">
    <property type="entry name" value="pseudouridine synthase"/>
    <property type="match status" value="1"/>
</dbReference>
<accession>A0A3B0TXV8</accession>
<feature type="region of interest" description="Disordered" evidence="4">
    <location>
        <begin position="256"/>
        <end position="320"/>
    </location>
</feature>
<feature type="domain" description="RNA-binding S4" evidence="5">
    <location>
        <begin position="9"/>
        <end position="68"/>
    </location>
</feature>
<dbReference type="PROSITE" id="PS01149">
    <property type="entry name" value="PSI_RSU"/>
    <property type="match status" value="1"/>
</dbReference>
<evidence type="ECO:0000256" key="3">
    <source>
        <dbReference type="ARBA" id="ARBA00023235"/>
    </source>
</evidence>
<dbReference type="PROSITE" id="PS50889">
    <property type="entry name" value="S4"/>
    <property type="match status" value="1"/>
</dbReference>
<dbReference type="Pfam" id="PF01479">
    <property type="entry name" value="S4"/>
    <property type="match status" value="1"/>
</dbReference>
<dbReference type="Pfam" id="PF00849">
    <property type="entry name" value="PseudoU_synth_2"/>
    <property type="match status" value="1"/>
</dbReference>
<name>A0A3B0TXV8_9ZZZZ</name>
<dbReference type="SUPFAM" id="SSF55120">
    <property type="entry name" value="Pseudouridine synthase"/>
    <property type="match status" value="1"/>
</dbReference>
<feature type="compositionally biased region" description="Basic and acidic residues" evidence="4">
    <location>
        <begin position="306"/>
        <end position="320"/>
    </location>
</feature>
<proteinExistence type="inferred from homology"/>
<dbReference type="InterPro" id="IPR036986">
    <property type="entry name" value="S4_RNA-bd_sf"/>
</dbReference>
<dbReference type="GO" id="GO:0001522">
    <property type="term" value="P:pseudouridine synthesis"/>
    <property type="evidence" value="ECO:0007669"/>
    <property type="project" value="InterPro"/>
</dbReference>
<gene>
    <name evidence="6" type="ORF">MNBD_ALPHA11-856</name>
</gene>
<dbReference type="EC" id="5.4.99.22" evidence="6"/>
<dbReference type="FunFam" id="3.10.290.10:FF:000003">
    <property type="entry name" value="Pseudouridine synthase"/>
    <property type="match status" value="1"/>
</dbReference>
<dbReference type="PANTHER" id="PTHR47683:SF3">
    <property type="entry name" value="RIBOSOMAL LARGE SUBUNIT PSEUDOURIDINE SYNTHASE B"/>
    <property type="match status" value="1"/>
</dbReference>
<sequence>MKNTSMTGNRLAKIMARHGLCSRRQGEQWITDGRVTVNGKLIRTPAFNVIDSDKIEVDGSPIAERKGTRVWLYHKPAGLVVTESDPEGRPTVFEEFVRRGLPRVLSVGRLDINTEGLLMLTNDGGLKRTLELPATGWLRRYRVRAHGSITQDQLDKLKRGISVDGVKYGSIDAKLEKTQGANVWLIVALSEGKNREIKNVLASLGLQVNRLIRTSFGPFQLGDIPVGGIDTVKARVLQDQLGQKLAKKAGVDFEAPMPDALAPDTSIGKRKNTRSVAASQSRDKMSALEAGAAHKAKPRSMGFKGKGREQDQRKPFEKNIEEVELRKVHFSGGRAAEMFEPQAKSKRDERERGGPRGGGGTKGRGGPRGSGGPKEGGGPKGGSRPKGRGEHQGRGGSKPGGNFSGGKNHTPSNRPPRSR</sequence>
<dbReference type="InterPro" id="IPR002942">
    <property type="entry name" value="S4_RNA-bd"/>
</dbReference>
<dbReference type="Gene3D" id="3.30.70.1560">
    <property type="entry name" value="Alpha-L RNA-binding motif"/>
    <property type="match status" value="1"/>
</dbReference>
<evidence type="ECO:0000313" key="6">
    <source>
        <dbReference type="EMBL" id="VAW21590.1"/>
    </source>
</evidence>